<dbReference type="EMBL" id="CM031833">
    <property type="protein sequence ID" value="KAG6697027.1"/>
    <property type="molecule type" value="Genomic_DNA"/>
</dbReference>
<evidence type="ECO:0000313" key="13">
    <source>
        <dbReference type="Proteomes" id="UP000811609"/>
    </source>
</evidence>
<protein>
    <recommendedName>
        <fullName evidence="2">RING-type E3 ubiquitin transferase</fullName>
        <ecNumber evidence="2">2.3.2.27</ecNumber>
    </recommendedName>
</protein>
<dbReference type="EMBL" id="CM031817">
    <property type="protein sequence ID" value="KAG6642973.1"/>
    <property type="molecule type" value="Genomic_DNA"/>
</dbReference>
<dbReference type="Gene3D" id="3.30.40.10">
    <property type="entry name" value="Zinc/RING finger domain, C3HC4 (zinc finger)"/>
    <property type="match status" value="1"/>
</dbReference>
<dbReference type="EMBL" id="CM031817">
    <property type="protein sequence ID" value="KAG6642980.1"/>
    <property type="molecule type" value="Genomic_DNA"/>
</dbReference>
<sequence length="601" mass="66179">MRFIYLSYGISQLDFVFTVATNTALFTVSVKVVVFWQIPVSAHNLFVAFWCLLMGHRHLFSTSQSLENEHDQNWNHIHAEQHFVNLAGAGTSDNGSFFYPVENMSLDGTHFASHWSPAPRSTANPSSSHNAEVLPYQPDASGPSHDPFVHLPTAGTFSTVPDSYAQHASSSNYEWPTFHGVEGSFVDLTVPSGRGPQKRKSPGIPSVCERGSTSRYYNAGSSPDLPSSSELRLEKSSIDSQCMPWDHITMNPIYRGSGLSIRGEGSLRNVRSRSALDLESNLARTHLSTNPSYSVSHPIDHSSPVDVLVQASSALTRDRSLINMSPATGRVIVSDTSSFNHETDQFHVGSSSSNPSAEIGGYHHNFITSRNPVAPQNFHASSTQSVRGVRSSSFSQRSSPAFRASSSSLRLGHAAPSDGGLQLVAESYSPRHPRPLSTIGWRNGDRNGRSRISTGRYRSLPNEAGVHDRFSSEGFMIVDRSAWYGPRNMFDQHRDMMLDIDNMSYEDLLALGERIGNVSTGLSEDLISKCLIETIYCSSDQTQEEETCVICLEEYRDRDGVGTLKACGHDYHVSCIKKWLSMKNLCPVCKGSALADNMKDK</sequence>
<organism evidence="11 13">
    <name type="scientific">Carya illinoinensis</name>
    <name type="common">Pecan</name>
    <dbReference type="NCBI Taxonomy" id="32201"/>
    <lineage>
        <taxon>Eukaryota</taxon>
        <taxon>Viridiplantae</taxon>
        <taxon>Streptophyta</taxon>
        <taxon>Embryophyta</taxon>
        <taxon>Tracheophyta</taxon>
        <taxon>Spermatophyta</taxon>
        <taxon>Magnoliopsida</taxon>
        <taxon>eudicotyledons</taxon>
        <taxon>Gunneridae</taxon>
        <taxon>Pentapetalae</taxon>
        <taxon>rosids</taxon>
        <taxon>fabids</taxon>
        <taxon>Fagales</taxon>
        <taxon>Juglandaceae</taxon>
        <taxon>Carya</taxon>
    </lineage>
</organism>
<evidence type="ECO:0000256" key="8">
    <source>
        <dbReference type="PROSITE-ProRule" id="PRU00175"/>
    </source>
</evidence>
<dbReference type="PANTHER" id="PTHR22937:SF174">
    <property type="entry name" value="RING-TYPE E3 UBIQUITIN TRANSFERASE"/>
    <property type="match status" value="1"/>
</dbReference>
<feature type="compositionally biased region" description="Polar residues" evidence="9">
    <location>
        <begin position="211"/>
        <end position="230"/>
    </location>
</feature>
<dbReference type="SMART" id="SM00184">
    <property type="entry name" value="RING"/>
    <property type="match status" value="1"/>
</dbReference>
<dbReference type="OrthoDB" id="8062037at2759"/>
<dbReference type="Proteomes" id="UP000811609">
    <property type="component" value="Chromosome 9"/>
</dbReference>
<proteinExistence type="predicted"/>
<feature type="region of interest" description="Disordered" evidence="9">
    <location>
        <begin position="435"/>
        <end position="456"/>
    </location>
</feature>
<evidence type="ECO:0000256" key="6">
    <source>
        <dbReference type="ARBA" id="ARBA00022786"/>
    </source>
</evidence>
<feature type="region of interest" description="Disordered" evidence="9">
    <location>
        <begin position="189"/>
        <end position="231"/>
    </location>
</feature>
<evidence type="ECO:0000256" key="2">
    <source>
        <dbReference type="ARBA" id="ARBA00012483"/>
    </source>
</evidence>
<dbReference type="EMBL" id="CM031817">
    <property type="protein sequence ID" value="KAG6642975.1"/>
    <property type="molecule type" value="Genomic_DNA"/>
</dbReference>
<evidence type="ECO:0000256" key="7">
    <source>
        <dbReference type="ARBA" id="ARBA00022833"/>
    </source>
</evidence>
<dbReference type="GO" id="GO:0061630">
    <property type="term" value="F:ubiquitin protein ligase activity"/>
    <property type="evidence" value="ECO:0007669"/>
    <property type="project" value="UniProtKB-EC"/>
</dbReference>
<feature type="compositionally biased region" description="Polar residues" evidence="9">
    <location>
        <begin position="119"/>
        <end position="130"/>
    </location>
</feature>
<dbReference type="SUPFAM" id="SSF57850">
    <property type="entry name" value="RING/U-box"/>
    <property type="match status" value="1"/>
</dbReference>
<evidence type="ECO:0000256" key="5">
    <source>
        <dbReference type="ARBA" id="ARBA00022771"/>
    </source>
</evidence>
<reference evidence="11" key="1">
    <citation type="submission" date="2020-12" db="EMBL/GenBank/DDBJ databases">
        <title>WGS assembly of Carya illinoinensis cv. Pawnee.</title>
        <authorList>
            <person name="Platts A."/>
            <person name="Shu S."/>
            <person name="Wright S."/>
            <person name="Barry K."/>
            <person name="Edger P."/>
            <person name="Pires J.C."/>
            <person name="Schmutz J."/>
        </authorList>
    </citation>
    <scope>NUCLEOTIDE SEQUENCE</scope>
    <source>
        <tissue evidence="11">Leaf</tissue>
    </source>
</reference>
<feature type="domain" description="RING-type" evidence="10">
    <location>
        <begin position="548"/>
        <end position="590"/>
    </location>
</feature>
<evidence type="ECO:0000256" key="1">
    <source>
        <dbReference type="ARBA" id="ARBA00000900"/>
    </source>
</evidence>
<dbReference type="EMBL" id="CM031817">
    <property type="protein sequence ID" value="KAG6642977.1"/>
    <property type="molecule type" value="Genomic_DNA"/>
</dbReference>
<keyword evidence="4" id="KW-0479">Metal-binding</keyword>
<keyword evidence="13" id="KW-1185">Reference proteome</keyword>
<evidence type="ECO:0000256" key="3">
    <source>
        <dbReference type="ARBA" id="ARBA00022679"/>
    </source>
</evidence>
<accession>A0A8T1PRM7</accession>
<feature type="region of interest" description="Disordered" evidence="9">
    <location>
        <begin position="116"/>
        <end position="146"/>
    </location>
</feature>
<dbReference type="FunFam" id="3.30.40.10:FF:000538">
    <property type="entry name" value="E3 ubiquitin-protein ligase MBR2 isoform A"/>
    <property type="match status" value="1"/>
</dbReference>
<dbReference type="CDD" id="cd16469">
    <property type="entry name" value="RING-H2_RNF24-like"/>
    <property type="match status" value="1"/>
</dbReference>
<keyword evidence="3" id="KW-0808">Transferase</keyword>
<evidence type="ECO:0000313" key="11">
    <source>
        <dbReference type="EMBL" id="KAG6642980.1"/>
    </source>
</evidence>
<name>A0A8T1PRM7_CARIL</name>
<keyword evidence="7" id="KW-0862">Zinc</keyword>
<dbReference type="Pfam" id="PF13639">
    <property type="entry name" value="zf-RING_2"/>
    <property type="match status" value="1"/>
</dbReference>
<dbReference type="PROSITE" id="PS50089">
    <property type="entry name" value="ZF_RING_2"/>
    <property type="match status" value="1"/>
</dbReference>
<keyword evidence="6" id="KW-0833">Ubl conjugation pathway</keyword>
<dbReference type="GO" id="GO:0008270">
    <property type="term" value="F:zinc ion binding"/>
    <property type="evidence" value="ECO:0007669"/>
    <property type="project" value="UniProtKB-KW"/>
</dbReference>
<keyword evidence="5 8" id="KW-0863">Zinc-finger</keyword>
<dbReference type="InterPro" id="IPR013083">
    <property type="entry name" value="Znf_RING/FYVE/PHD"/>
</dbReference>
<feature type="compositionally biased region" description="Low complexity" evidence="9">
    <location>
        <begin position="384"/>
        <end position="399"/>
    </location>
</feature>
<dbReference type="InterPro" id="IPR001841">
    <property type="entry name" value="Znf_RING"/>
</dbReference>
<dbReference type="PANTHER" id="PTHR22937">
    <property type="entry name" value="E3 UBIQUITIN-PROTEIN LIGASE RNF165"/>
    <property type="match status" value="1"/>
</dbReference>
<dbReference type="EMBL" id="CM031817">
    <property type="protein sequence ID" value="KAG6642979.1"/>
    <property type="molecule type" value="Genomic_DNA"/>
</dbReference>
<evidence type="ECO:0000256" key="9">
    <source>
        <dbReference type="SAM" id="MobiDB-lite"/>
    </source>
</evidence>
<comment type="caution">
    <text evidence="11">The sequence shown here is derived from an EMBL/GenBank/DDBJ whole genome shotgun (WGS) entry which is preliminary data.</text>
</comment>
<dbReference type="EC" id="2.3.2.27" evidence="2"/>
<dbReference type="Proteomes" id="UP000811246">
    <property type="component" value="Chromosome 9"/>
</dbReference>
<feature type="region of interest" description="Disordered" evidence="9">
    <location>
        <begin position="344"/>
        <end position="399"/>
    </location>
</feature>
<dbReference type="InterPro" id="IPR045191">
    <property type="entry name" value="MBR1/2-like"/>
</dbReference>
<gene>
    <name evidence="11" type="ORF">CIPAW_09G178000</name>
    <name evidence="12" type="ORF">I3842_09G179300</name>
</gene>
<evidence type="ECO:0000313" key="12">
    <source>
        <dbReference type="EMBL" id="KAG6697027.1"/>
    </source>
</evidence>
<comment type="catalytic activity">
    <reaction evidence="1">
        <text>S-ubiquitinyl-[E2 ubiquitin-conjugating enzyme]-L-cysteine + [acceptor protein]-L-lysine = [E2 ubiquitin-conjugating enzyme]-L-cysteine + N(6)-ubiquitinyl-[acceptor protein]-L-lysine.</text>
        <dbReference type="EC" id="2.3.2.27"/>
    </reaction>
</comment>
<evidence type="ECO:0000259" key="10">
    <source>
        <dbReference type="PROSITE" id="PS50089"/>
    </source>
</evidence>
<evidence type="ECO:0000256" key="4">
    <source>
        <dbReference type="ARBA" id="ARBA00022723"/>
    </source>
</evidence>
<dbReference type="AlphaFoldDB" id="A0A8T1PRM7"/>
<reference evidence="12" key="2">
    <citation type="submission" date="2021-01" db="EMBL/GenBank/DDBJ databases">
        <authorList>
            <person name="Lovell J.T."/>
            <person name="Bentley N."/>
            <person name="Bhattarai G."/>
            <person name="Jenkins J.W."/>
            <person name="Sreedasyam A."/>
            <person name="Alarcon Y."/>
            <person name="Bock C."/>
            <person name="Boston L."/>
            <person name="Carlson J."/>
            <person name="Cervantes K."/>
            <person name="Clermont K."/>
            <person name="Krom N."/>
            <person name="Kubenka K."/>
            <person name="Mamidi S."/>
            <person name="Mattison C."/>
            <person name="Monteros M."/>
            <person name="Pisani C."/>
            <person name="Plott C."/>
            <person name="Rajasekar S."/>
            <person name="Rhein H.S."/>
            <person name="Rohla C."/>
            <person name="Song M."/>
            <person name="Hilaire R.S."/>
            <person name="Shu S."/>
            <person name="Wells L."/>
            <person name="Wang X."/>
            <person name="Webber J."/>
            <person name="Heerema R.J."/>
            <person name="Klein P."/>
            <person name="Conner P."/>
            <person name="Grauke L."/>
            <person name="Grimwood J."/>
            <person name="Schmutz J."/>
            <person name="Randall J.J."/>
        </authorList>
    </citation>
    <scope>NUCLEOTIDE SEQUENCE</scope>
    <source>
        <tissue evidence="12">Leaf</tissue>
    </source>
</reference>